<dbReference type="Gene3D" id="1.10.3300.10">
    <property type="entry name" value="Jann2411-like domain"/>
    <property type="match status" value="1"/>
</dbReference>
<dbReference type="SUPFAM" id="SSF160904">
    <property type="entry name" value="Jann2411-like"/>
    <property type="match status" value="1"/>
</dbReference>
<dbReference type="PANTHER" id="PTHR35525:SF3">
    <property type="entry name" value="BLL6575 PROTEIN"/>
    <property type="match status" value="1"/>
</dbReference>
<dbReference type="Proteomes" id="UP001183202">
    <property type="component" value="Unassembled WGS sequence"/>
</dbReference>
<proteinExistence type="predicted"/>
<reference evidence="3" key="1">
    <citation type="submission" date="2023-07" db="EMBL/GenBank/DDBJ databases">
        <title>30 novel species of actinomycetes from the DSMZ collection.</title>
        <authorList>
            <person name="Nouioui I."/>
        </authorList>
    </citation>
    <scope>NUCLEOTIDE SEQUENCE [LARGE SCALE GENOMIC DNA]</scope>
    <source>
        <strain evidence="3">DSM 45834</strain>
    </source>
</reference>
<sequence>MAATRADPALRFDAGTPWLDLLATVGGAYGSAPTERLEGVSELTAWLAHEGLTPREPVTEADVAAARDVREALRPVALAVLANDEVDVVALEALQPWLDRDEPLRVLSHAGRPIVEAPRTVNVALARICRQAVEHLTGPERDHLGACADAECHMAFLDPTGRRRWCSAERCGVRARVRAHRAKTRSGRDK</sequence>
<feature type="domain" description="Zinc finger CGNR" evidence="1">
    <location>
        <begin position="144"/>
        <end position="183"/>
    </location>
</feature>
<dbReference type="InterPro" id="IPR023286">
    <property type="entry name" value="ABATE_dom_sf"/>
</dbReference>
<accession>A0ABU2NFX1</accession>
<evidence type="ECO:0000313" key="2">
    <source>
        <dbReference type="EMBL" id="MDT0352630.1"/>
    </source>
</evidence>
<protein>
    <submittedName>
        <fullName evidence="2">CGNR zinc finger domain-containing protein</fullName>
    </submittedName>
</protein>
<dbReference type="InterPro" id="IPR021005">
    <property type="entry name" value="Znf_CGNR"/>
</dbReference>
<organism evidence="2 3">
    <name type="scientific">Pseudonocardia charpentierae</name>
    <dbReference type="NCBI Taxonomy" id="3075545"/>
    <lineage>
        <taxon>Bacteria</taxon>
        <taxon>Bacillati</taxon>
        <taxon>Actinomycetota</taxon>
        <taxon>Actinomycetes</taxon>
        <taxon>Pseudonocardiales</taxon>
        <taxon>Pseudonocardiaceae</taxon>
        <taxon>Pseudonocardia</taxon>
    </lineage>
</organism>
<dbReference type="Pfam" id="PF11706">
    <property type="entry name" value="zf-CGNR"/>
    <property type="match status" value="1"/>
</dbReference>
<dbReference type="PANTHER" id="PTHR35525">
    <property type="entry name" value="BLL6575 PROTEIN"/>
    <property type="match status" value="1"/>
</dbReference>
<evidence type="ECO:0000259" key="1">
    <source>
        <dbReference type="Pfam" id="PF11706"/>
    </source>
</evidence>
<dbReference type="Pfam" id="PF07336">
    <property type="entry name" value="ABATE"/>
    <property type="match status" value="1"/>
</dbReference>
<evidence type="ECO:0000313" key="3">
    <source>
        <dbReference type="Proteomes" id="UP001183202"/>
    </source>
</evidence>
<name>A0ABU2NFX1_9PSEU</name>
<dbReference type="RefSeq" id="WP_311559137.1">
    <property type="nucleotide sequence ID" value="NZ_JAVREJ010000020.1"/>
</dbReference>
<dbReference type="EMBL" id="JAVREJ010000020">
    <property type="protein sequence ID" value="MDT0352630.1"/>
    <property type="molecule type" value="Genomic_DNA"/>
</dbReference>
<dbReference type="InterPro" id="IPR010852">
    <property type="entry name" value="ABATE"/>
</dbReference>
<comment type="caution">
    <text evidence="2">The sequence shown here is derived from an EMBL/GenBank/DDBJ whole genome shotgun (WGS) entry which is preliminary data.</text>
</comment>
<keyword evidence="3" id="KW-1185">Reference proteome</keyword>
<gene>
    <name evidence="2" type="ORF">RM445_24205</name>
</gene>